<feature type="region of interest" description="Disordered" evidence="1">
    <location>
        <begin position="70"/>
        <end position="128"/>
    </location>
</feature>
<proteinExistence type="predicted"/>
<name>A0ABR4DS47_9PEZI</name>
<evidence type="ECO:0000313" key="2">
    <source>
        <dbReference type="EMBL" id="KAL2273117.1"/>
    </source>
</evidence>
<protein>
    <submittedName>
        <fullName evidence="2">Uncharacterized protein</fullName>
    </submittedName>
</protein>
<feature type="region of interest" description="Disordered" evidence="1">
    <location>
        <begin position="1"/>
        <end position="30"/>
    </location>
</feature>
<reference evidence="2 3" key="1">
    <citation type="submission" date="2024-03" db="EMBL/GenBank/DDBJ databases">
        <title>A high-quality draft genome sequence of Diaporthe vaccinii, a causative agent of upright dieback and viscid rot disease in cranberry plants.</title>
        <authorList>
            <person name="Sarrasin M."/>
            <person name="Lang B.F."/>
            <person name="Burger G."/>
        </authorList>
    </citation>
    <scope>NUCLEOTIDE SEQUENCE [LARGE SCALE GENOMIC DNA]</scope>
    <source>
        <strain evidence="2 3">IS7</strain>
    </source>
</reference>
<sequence length="128" mass="14422">MPADRSPTAQKCQVGYRRTSFSDQSSSDDEFPDILSEKFKELCQRRNQERIAMAAAEVLEALLDKKKAAEAMTATRPTKSAKPINMERARDEPRRSRRIQAASRSSRHKAVQGVRRSSRIAARTGRSS</sequence>
<keyword evidence="3" id="KW-1185">Reference proteome</keyword>
<organism evidence="2 3">
    <name type="scientific">Diaporthe vaccinii</name>
    <dbReference type="NCBI Taxonomy" id="105482"/>
    <lineage>
        <taxon>Eukaryota</taxon>
        <taxon>Fungi</taxon>
        <taxon>Dikarya</taxon>
        <taxon>Ascomycota</taxon>
        <taxon>Pezizomycotina</taxon>
        <taxon>Sordariomycetes</taxon>
        <taxon>Sordariomycetidae</taxon>
        <taxon>Diaporthales</taxon>
        <taxon>Diaporthaceae</taxon>
        <taxon>Diaporthe</taxon>
        <taxon>Diaporthe eres species complex</taxon>
    </lineage>
</organism>
<gene>
    <name evidence="2" type="ORF">FJTKL_04927</name>
</gene>
<feature type="compositionally biased region" description="Basic and acidic residues" evidence="1">
    <location>
        <begin position="85"/>
        <end position="94"/>
    </location>
</feature>
<evidence type="ECO:0000313" key="3">
    <source>
        <dbReference type="Proteomes" id="UP001600888"/>
    </source>
</evidence>
<accession>A0ABR4DS47</accession>
<dbReference type="EMBL" id="JBAWTH010000199">
    <property type="protein sequence ID" value="KAL2273117.1"/>
    <property type="molecule type" value="Genomic_DNA"/>
</dbReference>
<evidence type="ECO:0000256" key="1">
    <source>
        <dbReference type="SAM" id="MobiDB-lite"/>
    </source>
</evidence>
<dbReference type="Proteomes" id="UP001600888">
    <property type="component" value="Unassembled WGS sequence"/>
</dbReference>
<comment type="caution">
    <text evidence="2">The sequence shown here is derived from an EMBL/GenBank/DDBJ whole genome shotgun (WGS) entry which is preliminary data.</text>
</comment>